<dbReference type="Ensembl" id="ENSPNYT00000005919.1">
    <property type="protein sequence ID" value="ENSPNYP00000005769.1"/>
    <property type="gene ID" value="ENSPNYG00000004462.1"/>
</dbReference>
<evidence type="ECO:0000256" key="2">
    <source>
        <dbReference type="ARBA" id="ARBA00022692"/>
    </source>
</evidence>
<evidence type="ECO:0000256" key="4">
    <source>
        <dbReference type="ARBA" id="ARBA00023136"/>
    </source>
</evidence>
<evidence type="ECO:0000256" key="1">
    <source>
        <dbReference type="ARBA" id="ARBA00004167"/>
    </source>
</evidence>
<keyword evidence="2 6" id="KW-0812">Transmembrane</keyword>
<dbReference type="GeneTree" id="ENSGT00940000175684"/>
<comment type="subcellular location">
    <subcellularLocation>
        <location evidence="1">Membrane</location>
        <topology evidence="1">Single-pass membrane protein</topology>
    </subcellularLocation>
</comment>
<dbReference type="STRING" id="303518.ENSPNYP00000005769"/>
<comment type="similarity">
    <text evidence="5">Belongs to the PDZK1-interacting protein 1/SMIM24 family.</text>
</comment>
<feature type="transmembrane region" description="Helical" evidence="6">
    <location>
        <begin position="25"/>
        <end position="45"/>
    </location>
</feature>
<dbReference type="Pfam" id="PF15807">
    <property type="entry name" value="MAP17"/>
    <property type="match status" value="1"/>
</dbReference>
<accession>A0A3B4F7Z7</accession>
<evidence type="ECO:0000256" key="5">
    <source>
        <dbReference type="ARBA" id="ARBA00049650"/>
    </source>
</evidence>
<name>A0A3B4F7Z7_9CICH</name>
<evidence type="ECO:0000313" key="7">
    <source>
        <dbReference type="Ensembl" id="ENSPNYP00000005769.1"/>
    </source>
</evidence>
<dbReference type="GO" id="GO:0016020">
    <property type="term" value="C:membrane"/>
    <property type="evidence" value="ECO:0007669"/>
    <property type="project" value="UniProtKB-SubCell"/>
</dbReference>
<dbReference type="InterPro" id="IPR031627">
    <property type="entry name" value="PDZK1IP1/SMIM24"/>
</dbReference>
<protein>
    <submittedName>
        <fullName evidence="7">Uncharacterized protein</fullName>
    </submittedName>
</protein>
<keyword evidence="4 6" id="KW-0472">Membrane</keyword>
<keyword evidence="3 6" id="KW-1133">Transmembrane helix</keyword>
<evidence type="ECO:0000256" key="3">
    <source>
        <dbReference type="ARBA" id="ARBA00022989"/>
    </source>
</evidence>
<evidence type="ECO:0000256" key="6">
    <source>
        <dbReference type="SAM" id="Phobius"/>
    </source>
</evidence>
<reference evidence="7" key="1">
    <citation type="submission" date="2023-09" db="UniProtKB">
        <authorList>
            <consortium name="Ensembl"/>
        </authorList>
    </citation>
    <scope>IDENTIFICATION</scope>
</reference>
<organism evidence="7">
    <name type="scientific">Pundamilia nyererei</name>
    <dbReference type="NCBI Taxonomy" id="303518"/>
    <lineage>
        <taxon>Eukaryota</taxon>
        <taxon>Metazoa</taxon>
        <taxon>Chordata</taxon>
        <taxon>Craniata</taxon>
        <taxon>Vertebrata</taxon>
        <taxon>Euteleostomi</taxon>
        <taxon>Actinopterygii</taxon>
        <taxon>Neopterygii</taxon>
        <taxon>Teleostei</taxon>
        <taxon>Neoteleostei</taxon>
        <taxon>Acanthomorphata</taxon>
        <taxon>Ovalentaria</taxon>
        <taxon>Cichlomorphae</taxon>
        <taxon>Cichliformes</taxon>
        <taxon>Cichlidae</taxon>
        <taxon>African cichlids</taxon>
        <taxon>Pseudocrenilabrinae</taxon>
        <taxon>Haplochromini</taxon>
        <taxon>Pundamilia</taxon>
    </lineage>
</organism>
<sequence>QSKYILKEVQRGRKQGSKPVSLQPWLLGLTAVVGFLLLVFIILVIQRLLKKRFLCYSKDNQTTYYSKFSVVDAGRSPREEEEELFENLQVLAKLGLEARCPAGSITADSNG</sequence>
<proteinExistence type="inferred from homology"/>
<dbReference type="AlphaFoldDB" id="A0A3B4F7Z7"/>